<comment type="caution">
    <text evidence="1">The sequence shown here is derived from an EMBL/GenBank/DDBJ whole genome shotgun (WGS) entry which is preliminary data.</text>
</comment>
<dbReference type="EMBL" id="ASHM01006921">
    <property type="protein sequence ID" value="PNY14522.1"/>
    <property type="molecule type" value="Genomic_DNA"/>
</dbReference>
<accession>A0A2K3PGV5</accession>
<proteinExistence type="predicted"/>
<name>A0A2K3PGV5_TRIPR</name>
<evidence type="ECO:0000313" key="2">
    <source>
        <dbReference type="Proteomes" id="UP000236291"/>
    </source>
</evidence>
<reference evidence="1 2" key="1">
    <citation type="journal article" date="2014" name="Am. J. Bot.">
        <title>Genome assembly and annotation for red clover (Trifolium pratense; Fabaceae).</title>
        <authorList>
            <person name="Istvanek J."/>
            <person name="Jaros M."/>
            <person name="Krenek A."/>
            <person name="Repkova J."/>
        </authorList>
    </citation>
    <scope>NUCLEOTIDE SEQUENCE [LARGE SCALE GENOMIC DNA]</scope>
    <source>
        <strain evidence="2">cv. Tatra</strain>
        <tissue evidence="1">Young leaves</tissue>
    </source>
</reference>
<dbReference type="Proteomes" id="UP000236291">
    <property type="component" value="Unassembled WGS sequence"/>
</dbReference>
<sequence>MSGLWSQIEEAVHASNSASAAVFLLLQKLDDQQAALWAVLVWSMRNCVVENIGWCSPNVGWVRLNTDGTVKGGINVGFGGVLRGGHGE</sequence>
<protein>
    <recommendedName>
        <fullName evidence="3">RNase H type-1 domain-containing protein</fullName>
    </recommendedName>
</protein>
<evidence type="ECO:0000313" key="1">
    <source>
        <dbReference type="EMBL" id="PNY14522.1"/>
    </source>
</evidence>
<evidence type="ECO:0008006" key="3">
    <source>
        <dbReference type="Google" id="ProtNLM"/>
    </source>
</evidence>
<gene>
    <name evidence="1" type="ORF">L195_g011204</name>
</gene>
<dbReference type="AlphaFoldDB" id="A0A2K3PGV5"/>
<reference evidence="1 2" key="2">
    <citation type="journal article" date="2017" name="Front. Plant Sci.">
        <title>Gene Classification and Mining of Molecular Markers Useful in Red Clover (Trifolium pratense) Breeding.</title>
        <authorList>
            <person name="Istvanek J."/>
            <person name="Dluhosova J."/>
            <person name="Dluhos P."/>
            <person name="Patkova L."/>
            <person name="Nedelnik J."/>
            <person name="Repkova J."/>
        </authorList>
    </citation>
    <scope>NUCLEOTIDE SEQUENCE [LARGE SCALE GENOMIC DNA]</scope>
    <source>
        <strain evidence="2">cv. Tatra</strain>
        <tissue evidence="1">Young leaves</tissue>
    </source>
</reference>
<organism evidence="1 2">
    <name type="scientific">Trifolium pratense</name>
    <name type="common">Red clover</name>
    <dbReference type="NCBI Taxonomy" id="57577"/>
    <lineage>
        <taxon>Eukaryota</taxon>
        <taxon>Viridiplantae</taxon>
        <taxon>Streptophyta</taxon>
        <taxon>Embryophyta</taxon>
        <taxon>Tracheophyta</taxon>
        <taxon>Spermatophyta</taxon>
        <taxon>Magnoliopsida</taxon>
        <taxon>eudicotyledons</taxon>
        <taxon>Gunneridae</taxon>
        <taxon>Pentapetalae</taxon>
        <taxon>rosids</taxon>
        <taxon>fabids</taxon>
        <taxon>Fabales</taxon>
        <taxon>Fabaceae</taxon>
        <taxon>Papilionoideae</taxon>
        <taxon>50 kb inversion clade</taxon>
        <taxon>NPAAA clade</taxon>
        <taxon>Hologalegina</taxon>
        <taxon>IRL clade</taxon>
        <taxon>Trifolieae</taxon>
        <taxon>Trifolium</taxon>
    </lineage>
</organism>